<organism evidence="5">
    <name type="scientific">freshwater metagenome</name>
    <dbReference type="NCBI Taxonomy" id="449393"/>
    <lineage>
        <taxon>unclassified sequences</taxon>
        <taxon>metagenomes</taxon>
        <taxon>ecological metagenomes</taxon>
    </lineage>
</organism>
<evidence type="ECO:0000313" key="5">
    <source>
        <dbReference type="EMBL" id="CAB4323791.1"/>
    </source>
</evidence>
<evidence type="ECO:0000256" key="2">
    <source>
        <dbReference type="ARBA" id="ARBA00022679"/>
    </source>
</evidence>
<dbReference type="Gene3D" id="3.40.1190.20">
    <property type="match status" value="1"/>
</dbReference>
<dbReference type="EMBL" id="CAEMXZ010000072">
    <property type="protein sequence ID" value="CAB4323791.1"/>
    <property type="molecule type" value="Genomic_DNA"/>
</dbReference>
<dbReference type="CDD" id="cd01168">
    <property type="entry name" value="adenosine_kinase"/>
    <property type="match status" value="1"/>
</dbReference>
<gene>
    <name evidence="5" type="ORF">UFOPK1392_01551</name>
</gene>
<evidence type="ECO:0000256" key="1">
    <source>
        <dbReference type="ARBA" id="ARBA00010688"/>
    </source>
</evidence>
<keyword evidence="2" id="KW-0808">Transferase</keyword>
<evidence type="ECO:0000256" key="3">
    <source>
        <dbReference type="ARBA" id="ARBA00022777"/>
    </source>
</evidence>
<sequence>MNLLTPPEGRSIDVVCVGMAIVDVLAHAEDTFLESHAMIKGSMDLIDTERALSVYAAMPPAIEVSGGSAANTAAGLASFGGAVAFVGKVAEDELGAVFAHDIRAAGVAFDIEPLSGSEAAAGTARCLILVTPDAQRTMNTYLGVAASLRPIDIDGALIASAKVLYIEGYLWDDPGAKDVIRTAIAAAREAGTRVSFTLSDGFCVDRHRAEFLELIAGDVDILFANESEICSLYETAEFEEAVSKVVGHVAVACLTRSEHGSIILTADGDRIEIPAVPATLVDTTGAGDLYAAGFLSGWTTGQSLAESGRMGSLAAGEVISHLGARPQVSLNELWKDHR</sequence>
<dbReference type="PROSITE" id="PS00584">
    <property type="entry name" value="PFKB_KINASES_2"/>
    <property type="match status" value="1"/>
</dbReference>
<keyword evidence="3" id="KW-0418">Kinase</keyword>
<name>A0A6J5YH64_9ZZZZ</name>
<comment type="similarity">
    <text evidence="1">Belongs to the carbohydrate kinase PfkB family.</text>
</comment>
<dbReference type="SUPFAM" id="SSF53613">
    <property type="entry name" value="Ribokinase-like"/>
    <property type="match status" value="1"/>
</dbReference>
<evidence type="ECO:0000259" key="4">
    <source>
        <dbReference type="Pfam" id="PF00294"/>
    </source>
</evidence>
<proteinExistence type="inferred from homology"/>
<dbReference type="AlphaFoldDB" id="A0A6J5YH64"/>
<dbReference type="InterPro" id="IPR052700">
    <property type="entry name" value="Carb_kinase_PfkB-like"/>
</dbReference>
<dbReference type="Pfam" id="PF00294">
    <property type="entry name" value="PfkB"/>
    <property type="match status" value="1"/>
</dbReference>
<dbReference type="GO" id="GO:0016301">
    <property type="term" value="F:kinase activity"/>
    <property type="evidence" value="ECO:0007669"/>
    <property type="project" value="UniProtKB-KW"/>
</dbReference>
<dbReference type="InterPro" id="IPR011611">
    <property type="entry name" value="PfkB_dom"/>
</dbReference>
<dbReference type="InterPro" id="IPR002173">
    <property type="entry name" value="Carboh/pur_kinase_PfkB_CS"/>
</dbReference>
<dbReference type="Gene3D" id="3.30.1110.10">
    <property type="match status" value="1"/>
</dbReference>
<protein>
    <submittedName>
        <fullName evidence="5">Unannotated protein</fullName>
    </submittedName>
</protein>
<accession>A0A6J5YH64</accession>
<feature type="domain" description="Carbohydrate kinase PfkB" evidence="4">
    <location>
        <begin position="64"/>
        <end position="326"/>
    </location>
</feature>
<dbReference type="PANTHER" id="PTHR43320">
    <property type="entry name" value="SUGAR KINASE"/>
    <property type="match status" value="1"/>
</dbReference>
<reference evidence="5" key="1">
    <citation type="submission" date="2020-05" db="EMBL/GenBank/DDBJ databases">
        <authorList>
            <person name="Chiriac C."/>
            <person name="Salcher M."/>
            <person name="Ghai R."/>
            <person name="Kavagutti S V."/>
        </authorList>
    </citation>
    <scope>NUCLEOTIDE SEQUENCE</scope>
</reference>
<dbReference type="PANTHER" id="PTHR43320:SF3">
    <property type="entry name" value="CARBOHYDRATE KINASE PFKB DOMAIN-CONTAINING PROTEIN"/>
    <property type="match status" value="1"/>
</dbReference>
<dbReference type="InterPro" id="IPR029056">
    <property type="entry name" value="Ribokinase-like"/>
</dbReference>